<protein>
    <recommendedName>
        <fullName evidence="9">Mpv17-like protein</fullName>
    </recommendedName>
</protein>
<dbReference type="EMBL" id="JAWHQM010000012">
    <property type="protein sequence ID" value="KAK5629527.1"/>
    <property type="molecule type" value="Genomic_DNA"/>
</dbReference>
<evidence type="ECO:0000256" key="4">
    <source>
        <dbReference type="ARBA" id="ARBA00022989"/>
    </source>
</evidence>
<evidence type="ECO:0000256" key="5">
    <source>
        <dbReference type="ARBA" id="ARBA00023136"/>
    </source>
</evidence>
<sequence length="142" mass="15882">MWQQLLECTFPTYEHKRPNAGIDSPRDLERQAIEAGADPEPKPSLNVKNILIKVFIDCITLGAIVNTVAFFVLMGLLKRQPVAVIGHNIRTETIPVVVTGYKIWPFASIIVFSCIPVEHRIVVFNFVGFLWGIYMSLVGSAI</sequence>
<evidence type="ECO:0000256" key="2">
    <source>
        <dbReference type="ARBA" id="ARBA00006824"/>
    </source>
</evidence>
<dbReference type="Proteomes" id="UP001305414">
    <property type="component" value="Unassembled WGS sequence"/>
</dbReference>
<dbReference type="Pfam" id="PF04117">
    <property type="entry name" value="Mpv17_PMP22"/>
    <property type="match status" value="1"/>
</dbReference>
<evidence type="ECO:0000256" key="1">
    <source>
        <dbReference type="ARBA" id="ARBA00004141"/>
    </source>
</evidence>
<name>A0AAN7Z5R8_9PEZI</name>
<organism evidence="7 8">
    <name type="scientific">Xylaria bambusicola</name>
    <dbReference type="NCBI Taxonomy" id="326684"/>
    <lineage>
        <taxon>Eukaryota</taxon>
        <taxon>Fungi</taxon>
        <taxon>Dikarya</taxon>
        <taxon>Ascomycota</taxon>
        <taxon>Pezizomycotina</taxon>
        <taxon>Sordariomycetes</taxon>
        <taxon>Xylariomycetidae</taxon>
        <taxon>Xylariales</taxon>
        <taxon>Xylariaceae</taxon>
        <taxon>Xylaria</taxon>
    </lineage>
</organism>
<keyword evidence="4 6" id="KW-1133">Transmembrane helix</keyword>
<evidence type="ECO:0008006" key="9">
    <source>
        <dbReference type="Google" id="ProtNLM"/>
    </source>
</evidence>
<dbReference type="PANTHER" id="PTHR11266">
    <property type="entry name" value="PEROXISOMAL MEMBRANE PROTEIN 2, PXMP2 MPV17"/>
    <property type="match status" value="1"/>
</dbReference>
<gene>
    <name evidence="7" type="ORF">RRF57_005242</name>
</gene>
<evidence type="ECO:0000313" key="8">
    <source>
        <dbReference type="Proteomes" id="UP001305414"/>
    </source>
</evidence>
<dbReference type="GO" id="GO:0005778">
    <property type="term" value="C:peroxisomal membrane"/>
    <property type="evidence" value="ECO:0007669"/>
    <property type="project" value="TreeGrafter"/>
</dbReference>
<evidence type="ECO:0000313" key="7">
    <source>
        <dbReference type="EMBL" id="KAK5629527.1"/>
    </source>
</evidence>
<keyword evidence="8" id="KW-1185">Reference proteome</keyword>
<feature type="transmembrane region" description="Helical" evidence="6">
    <location>
        <begin position="94"/>
        <end position="115"/>
    </location>
</feature>
<feature type="transmembrane region" description="Helical" evidence="6">
    <location>
        <begin position="50"/>
        <end position="74"/>
    </location>
</feature>
<dbReference type="AlphaFoldDB" id="A0AAN7Z5R8"/>
<comment type="caution">
    <text evidence="7">The sequence shown here is derived from an EMBL/GenBank/DDBJ whole genome shotgun (WGS) entry which is preliminary data.</text>
</comment>
<comment type="similarity">
    <text evidence="2 6">Belongs to the peroxisomal membrane protein PXMP2/4 family.</text>
</comment>
<keyword evidence="3 6" id="KW-0812">Transmembrane</keyword>
<keyword evidence="5 6" id="KW-0472">Membrane</keyword>
<evidence type="ECO:0000256" key="6">
    <source>
        <dbReference type="RuleBase" id="RU363053"/>
    </source>
</evidence>
<comment type="subcellular location">
    <subcellularLocation>
        <location evidence="1">Membrane</location>
        <topology evidence="1">Multi-pass membrane protein</topology>
    </subcellularLocation>
</comment>
<dbReference type="InterPro" id="IPR007248">
    <property type="entry name" value="Mpv17_PMP22"/>
</dbReference>
<proteinExistence type="inferred from homology"/>
<feature type="transmembrane region" description="Helical" evidence="6">
    <location>
        <begin position="122"/>
        <end position="141"/>
    </location>
</feature>
<reference evidence="7 8" key="1">
    <citation type="submission" date="2023-10" db="EMBL/GenBank/DDBJ databases">
        <title>Draft genome sequence of Xylaria bambusicola isolate GMP-LS, the root and basal stem rot pathogen of sugarcane in Indonesia.</title>
        <authorList>
            <person name="Selvaraj P."/>
            <person name="Muralishankar V."/>
            <person name="Muruganantham S."/>
            <person name="Sp S."/>
            <person name="Haryani S."/>
            <person name="Lau K.J.X."/>
            <person name="Naqvi N.I."/>
        </authorList>
    </citation>
    <scope>NUCLEOTIDE SEQUENCE [LARGE SCALE GENOMIC DNA]</scope>
    <source>
        <strain evidence="7">GMP-LS</strain>
    </source>
</reference>
<dbReference type="PANTHER" id="PTHR11266:SF80">
    <property type="entry name" value="PEROXISOMAL MEMBRANE PROTEIN 2"/>
    <property type="match status" value="1"/>
</dbReference>
<evidence type="ECO:0000256" key="3">
    <source>
        <dbReference type="ARBA" id="ARBA00022692"/>
    </source>
</evidence>
<accession>A0AAN7Z5R8</accession>